<reference evidence="1 2" key="1">
    <citation type="submission" date="2023-02" db="EMBL/GenBank/DDBJ databases">
        <title>Entomopathogenic bacteria.</title>
        <authorList>
            <person name="Machado R.A."/>
        </authorList>
    </citation>
    <scope>NUCLEOTIDE SEQUENCE [LARGE SCALE GENOMIC DNA]</scope>
    <source>
        <strain evidence="1 2">XENO-10</strain>
    </source>
</reference>
<sequence>MIHTLLGSSNANDGTGVRGTGWIIKNRINHGISHTSMVWIWSFMVRRVFGGGQQ</sequence>
<evidence type="ECO:0000313" key="1">
    <source>
        <dbReference type="EMBL" id="MDC9591732.1"/>
    </source>
</evidence>
<protein>
    <submittedName>
        <fullName evidence="1">Uncharacterized protein</fullName>
    </submittedName>
</protein>
<organism evidence="1 2">
    <name type="scientific">Xenorhabdus yunnanensis</name>
    <dbReference type="NCBI Taxonomy" id="3025878"/>
    <lineage>
        <taxon>Bacteria</taxon>
        <taxon>Pseudomonadati</taxon>
        <taxon>Pseudomonadota</taxon>
        <taxon>Gammaproteobacteria</taxon>
        <taxon>Enterobacterales</taxon>
        <taxon>Morganellaceae</taxon>
        <taxon>Xenorhabdus</taxon>
    </lineage>
</organism>
<gene>
    <name evidence="1" type="ORF">PSI23_21225</name>
</gene>
<proteinExistence type="predicted"/>
<comment type="caution">
    <text evidence="1">The sequence shown here is derived from an EMBL/GenBank/DDBJ whole genome shotgun (WGS) entry which is preliminary data.</text>
</comment>
<accession>A0ABT5LKT0</accession>
<name>A0ABT5LKT0_9GAMM</name>
<dbReference type="Proteomes" id="UP001217178">
    <property type="component" value="Unassembled WGS sequence"/>
</dbReference>
<evidence type="ECO:0000313" key="2">
    <source>
        <dbReference type="Proteomes" id="UP001217178"/>
    </source>
</evidence>
<dbReference type="RefSeq" id="WP_273556937.1">
    <property type="nucleotide sequence ID" value="NZ_JAQRFI010000145.1"/>
</dbReference>
<dbReference type="EMBL" id="JAQRFI010000145">
    <property type="protein sequence ID" value="MDC9591732.1"/>
    <property type="molecule type" value="Genomic_DNA"/>
</dbReference>
<keyword evidence="2" id="KW-1185">Reference proteome</keyword>